<dbReference type="VEuPathDB" id="ToxoDB:TGCOUG_267560"/>
<gene>
    <name evidence="2" type="ORF">TGCOUG_267560</name>
</gene>
<feature type="region of interest" description="Disordered" evidence="1">
    <location>
        <begin position="414"/>
        <end position="457"/>
    </location>
</feature>
<feature type="compositionally biased region" description="Basic and acidic residues" evidence="1">
    <location>
        <begin position="694"/>
        <end position="733"/>
    </location>
</feature>
<dbReference type="Gene3D" id="3.30.1360.120">
    <property type="entry name" value="Probable tRNA modification gtpase trme, domain 1"/>
    <property type="match status" value="2"/>
</dbReference>
<feature type="compositionally biased region" description="Basic and acidic residues" evidence="1">
    <location>
        <begin position="231"/>
        <end position="253"/>
    </location>
</feature>
<accession>A0A2G8Y4B7</accession>
<dbReference type="PANTHER" id="PTHR22602">
    <property type="entry name" value="TRANSFERASE CAF17, MITOCHONDRIAL-RELATED"/>
    <property type="match status" value="1"/>
</dbReference>
<dbReference type="SUPFAM" id="SSF103025">
    <property type="entry name" value="Folate-binding domain"/>
    <property type="match status" value="2"/>
</dbReference>
<evidence type="ECO:0000313" key="3">
    <source>
        <dbReference type="Proteomes" id="UP000236343"/>
    </source>
</evidence>
<dbReference type="PANTHER" id="PTHR22602:SF0">
    <property type="entry name" value="TRANSFERASE CAF17, MITOCHONDRIAL-RELATED"/>
    <property type="match status" value="1"/>
</dbReference>
<feature type="region of interest" description="Disordered" evidence="1">
    <location>
        <begin position="1049"/>
        <end position="1108"/>
    </location>
</feature>
<dbReference type="InterPro" id="IPR045179">
    <property type="entry name" value="YgfZ/GcvT"/>
</dbReference>
<feature type="compositionally biased region" description="Basic and acidic residues" evidence="1">
    <location>
        <begin position="1164"/>
        <end position="1206"/>
    </location>
</feature>
<feature type="region of interest" description="Disordered" evidence="1">
    <location>
        <begin position="996"/>
        <end position="1022"/>
    </location>
</feature>
<feature type="region of interest" description="Disordered" evidence="1">
    <location>
        <begin position="690"/>
        <end position="756"/>
    </location>
</feature>
<evidence type="ECO:0000256" key="1">
    <source>
        <dbReference type="SAM" id="MobiDB-lite"/>
    </source>
</evidence>
<sequence>MRVEHVKKPWSVGAVSEEKAGTLFLQTCFERASAGFLRPLFVLLFRRSFWRSTRCGKADRAAETSFTRHVNKTRFSSCQTSTLLCDLSSEKSSFLQNPRWDLLASSSVPASAVGLLLHAFSSDFSATHTDTRECCDWCVFAVFSSLRAFVSPFASVRPVRCVQCRRWCRETARRGALPQELDAAAVDRRPKSAYAKPGVALRCPDSCQAPSAFARKARKSRTGGSGKQRGRREERERTGETENPSERRKKTPVETRRSLALFFPSPLCRSRLASSFLPEVDSHLLLSSCVRLSPLPIAAPASSLYAQMASPVSLLLRGGGMSSTARNSAGDFCWTRCPLPRLCRLFSSVAASGKQPFFRLVAVPKRRFLRVEGPDAASFLQGLVTQDLRYLESPHPSSPSEFARLFSKRPAFSSSSSSPSSSSSSSSSTSSPSSSSSSSSSSFSPSSSSSSSSSFSPSSSYSSSCSSVSPLLCSPSFTGARAAPFALLNTHGRVLLDGHVVRLPRKGREFVETEKEEPNADDGSAFLLDVDEGVESRLASFLQRRRLSSRVEVKGVTLKALQLLPPSCLSFSPLSPFSVSSLLTGAKRAASAHERDLLAAEAFDDGVSFTGAWRDYYPPGYEGPCFSPTARLPAGREVEHEDRAHSLLLGMHASELAQRLTSNQSYDLWNVSGGCRDGWLLATSRTHAELGATTDREEERGDFQRSRERFEGDPERQRRPARERIGHVKRGEGTEFLAGLEEDSEADSRGRERRTTGGLVTVDGRSARMGFRLYVHQDHGDAELFADSPDGGKSDAKASAEPTVFFLDRHGPAAAEDSGETDGSSVDSSVGSHLFCQRASAPSSLLASPGLSPPQLYDLRRRALGIPEGPAEVGIQKHLLPHLNLDWQVYIHPRVNKGCFLGQEVVTRALLQLSNRRRVASFVVLGRAEEAFFIPSLGGERSSSVDSPSFEATPIPPIRDRGDLVVSRPVPESPNFSQLPVPASRRLPTAAELETDALDSPSLGASQPHSLPPRHRLPSKCQHDTPSFTHLFPPWCEHFRPSRHFPLPHCSSASPSSAASPSSSSSVSSGNADKGHLSLRAPASSEAAGDAPELATAASCGGRKGREESEVFRGVLSGPLPPGELEYWTRLLCRAEEAAVRRLERAAESPEDFGDAPGVPVHAAEGRGEHTPDPPEKTKEKERENEKTEASEKKEKDGEVETGETAEKPRKIYIYIPEWGGATPRVSESEEQRGKSNRQKTQASGWKEIGEVVVEPERGERGTPLGVGLCMLRAKAGEPPLKSYEEYLSCLGRLMGSPCPAVLSRKPPSALPPPPLLCKFPAAGHAHATSHECDADPQRAGRKVSAEKAEELSFSTEADRAFFAHSFQRHVEEAEKVGDVEWCVLGPALYAVDGWFSQRQTSPKVVSS</sequence>
<reference evidence="2 3" key="1">
    <citation type="journal article" date="2016" name="Nat. Commun.">
        <title>Local admixture of amplified and diversified secreted pathogenesis determinants shapes mosaic Toxoplasma gondii genomes.</title>
        <authorList>
            <person name="Lorenzi H."/>
            <person name="Khan A."/>
            <person name="Behnke M.S."/>
            <person name="Namasivayam S."/>
            <person name="Swapna L.S."/>
            <person name="Hadjithomas M."/>
            <person name="Karamycheva S."/>
            <person name="Pinney D."/>
            <person name="Brunk B.P."/>
            <person name="Ajioka J.W."/>
            <person name="Ajzenberg D."/>
            <person name="Boothroyd J.C."/>
            <person name="Boyle J.P."/>
            <person name="Darde M.L."/>
            <person name="Diaz-Miranda M.A."/>
            <person name="Dubey J.P."/>
            <person name="Fritz H.M."/>
            <person name="Gennari S.M."/>
            <person name="Gregory B.D."/>
            <person name="Kim K."/>
            <person name="Saeij J.P."/>
            <person name="Su C."/>
            <person name="White M.W."/>
            <person name="Zhu X.Q."/>
            <person name="Howe D.K."/>
            <person name="Rosenthal B.M."/>
            <person name="Grigg M.E."/>
            <person name="Parkinson J."/>
            <person name="Liu L."/>
            <person name="Kissinger J.C."/>
            <person name="Roos D.S."/>
            <person name="Sibley L.D."/>
        </authorList>
    </citation>
    <scope>NUCLEOTIDE SEQUENCE [LARGE SCALE GENOMIC DNA]</scope>
    <source>
        <strain evidence="2 3">COUG</strain>
    </source>
</reference>
<protein>
    <submittedName>
        <fullName evidence="2">Folate-binding protein YgfZ protein</fullName>
    </submittedName>
</protein>
<feature type="region of interest" description="Disordered" evidence="1">
    <location>
        <begin position="939"/>
        <end position="984"/>
    </location>
</feature>
<feature type="compositionally biased region" description="Basic and acidic residues" evidence="1">
    <location>
        <begin position="746"/>
        <end position="755"/>
    </location>
</feature>
<feature type="region of interest" description="Disordered" evidence="1">
    <location>
        <begin position="1223"/>
        <end position="1244"/>
    </location>
</feature>
<dbReference type="Proteomes" id="UP000236343">
    <property type="component" value="Unassembled WGS sequence"/>
</dbReference>
<dbReference type="EMBL" id="AGQR02001300">
    <property type="protein sequence ID" value="PIM02116.1"/>
    <property type="molecule type" value="Genomic_DNA"/>
</dbReference>
<feature type="compositionally biased region" description="Low complexity" evidence="1">
    <location>
        <begin position="1051"/>
        <end position="1069"/>
    </location>
</feature>
<evidence type="ECO:0000313" key="2">
    <source>
        <dbReference type="EMBL" id="PIM02116.1"/>
    </source>
</evidence>
<feature type="region of interest" description="Disordered" evidence="1">
    <location>
        <begin position="214"/>
        <end position="253"/>
    </location>
</feature>
<dbReference type="GO" id="GO:0016226">
    <property type="term" value="P:iron-sulfur cluster assembly"/>
    <property type="evidence" value="ECO:0007669"/>
    <property type="project" value="TreeGrafter"/>
</dbReference>
<name>A0A2G8Y4B7_TOXGO</name>
<dbReference type="InterPro" id="IPR027266">
    <property type="entry name" value="TrmE/GcvT-like"/>
</dbReference>
<comment type="caution">
    <text evidence="2">The sequence shown here is derived from an EMBL/GenBank/DDBJ whole genome shotgun (WGS) entry which is preliminary data.</text>
</comment>
<proteinExistence type="predicted"/>
<dbReference type="GO" id="GO:0005759">
    <property type="term" value="C:mitochondrial matrix"/>
    <property type="evidence" value="ECO:0007669"/>
    <property type="project" value="TreeGrafter"/>
</dbReference>
<feature type="region of interest" description="Disordered" evidence="1">
    <location>
        <begin position="1146"/>
        <end position="1206"/>
    </location>
</feature>
<organism evidence="2 3">
    <name type="scientific">Toxoplasma gondii COUG</name>
    <dbReference type="NCBI Taxonomy" id="1074873"/>
    <lineage>
        <taxon>Eukaryota</taxon>
        <taxon>Sar</taxon>
        <taxon>Alveolata</taxon>
        <taxon>Apicomplexa</taxon>
        <taxon>Conoidasida</taxon>
        <taxon>Coccidia</taxon>
        <taxon>Eucoccidiorida</taxon>
        <taxon>Eimeriorina</taxon>
        <taxon>Sarcocystidae</taxon>
        <taxon>Toxoplasma</taxon>
    </lineage>
</organism>